<evidence type="ECO:0000256" key="2">
    <source>
        <dbReference type="ARBA" id="ARBA00022729"/>
    </source>
</evidence>
<evidence type="ECO:0000313" key="7">
    <source>
        <dbReference type="EMBL" id="MBM7470995.1"/>
    </source>
</evidence>
<dbReference type="InterPro" id="IPR006059">
    <property type="entry name" value="SBP"/>
</dbReference>
<accession>A0ABS2L1N5</accession>
<dbReference type="Proteomes" id="UP000776164">
    <property type="component" value="Unassembled WGS sequence"/>
</dbReference>
<name>A0ABS2L1N5_9MICO</name>
<keyword evidence="7" id="KW-0762">Sugar transport</keyword>
<evidence type="ECO:0000256" key="4">
    <source>
        <dbReference type="ARBA" id="ARBA00023139"/>
    </source>
</evidence>
<gene>
    <name evidence="7" type="ORF">JOE66_000629</name>
</gene>
<proteinExistence type="predicted"/>
<keyword evidence="6" id="KW-1133">Transmembrane helix</keyword>
<keyword evidence="8" id="KW-1185">Reference proteome</keyword>
<keyword evidence="6" id="KW-0812">Transmembrane</keyword>
<dbReference type="PANTHER" id="PTHR43649:SF33">
    <property type="entry name" value="POLYGALACTURONAN_RHAMNOGALACTURONAN-BINDING PROTEIN YTCQ"/>
    <property type="match status" value="1"/>
</dbReference>
<keyword evidence="7" id="KW-0813">Transport</keyword>
<keyword evidence="4" id="KW-0564">Palmitate</keyword>
<comment type="caution">
    <text evidence="7">The sequence shown here is derived from an EMBL/GenBank/DDBJ whole genome shotgun (WGS) entry which is preliminary data.</text>
</comment>
<keyword evidence="5" id="KW-0449">Lipoprotein</keyword>
<feature type="transmembrane region" description="Helical" evidence="6">
    <location>
        <begin position="45"/>
        <end position="64"/>
    </location>
</feature>
<dbReference type="Pfam" id="PF01547">
    <property type="entry name" value="SBP_bac_1"/>
    <property type="match status" value="1"/>
</dbReference>
<dbReference type="PANTHER" id="PTHR43649">
    <property type="entry name" value="ARABINOSE-BINDING PROTEIN-RELATED"/>
    <property type="match status" value="1"/>
</dbReference>
<sequence length="478" mass="52224">MTMKVITGKFLTASTVGSEGENFELADSDVREDTRMVKRNARRGAVVAVLLGALALSACASSGGSSSDPESCTPAPKGEKVTLSLSTWIPNFQETVDLWNSEHPDIQVDYTEVTQGNQGTYQTYLNQIKAGKTADLGYFDYDVLPTFRIADGLRNLYKCAGVADAQDKFIKSAWTATTFGQDKSIYGLGLDFTPEGLFYRADLFKQAGIPVPTTWDEYYQAAKAVRATGGYIANLPSWGTFWPTNWMQAGKKWFELDGDTWKVNIATDENKQIADRLQQLVDEKLVTTYPLFQDEYSKALNDGVIWSQLGGPWGFRLIPSSAADTAGNWSLTKMPVIDGSTSIASWGGAAMGVFKNSAHPYEAAEFALWATTDPKALALNSSRGGIFPPIKDVVSQVPEMQATNPFFGDQAVFKEMNSWAEDVNPEWLWGPTMVQVNADLESEMAKALSGQQTIFDALKVVQGNTVDAIKSQGLSVTQ</sequence>
<dbReference type="InterPro" id="IPR050490">
    <property type="entry name" value="Bact_solute-bd_prot1"/>
</dbReference>
<evidence type="ECO:0000256" key="3">
    <source>
        <dbReference type="ARBA" id="ARBA00023136"/>
    </source>
</evidence>
<keyword evidence="2" id="KW-0732">Signal</keyword>
<evidence type="ECO:0000256" key="6">
    <source>
        <dbReference type="SAM" id="Phobius"/>
    </source>
</evidence>
<dbReference type="EMBL" id="JAFBBU010000001">
    <property type="protein sequence ID" value="MBM7470995.1"/>
    <property type="molecule type" value="Genomic_DNA"/>
</dbReference>
<evidence type="ECO:0000256" key="5">
    <source>
        <dbReference type="ARBA" id="ARBA00023288"/>
    </source>
</evidence>
<reference evidence="7 8" key="1">
    <citation type="submission" date="2021-01" db="EMBL/GenBank/DDBJ databases">
        <title>Sequencing the genomes of 1000 actinobacteria strains.</title>
        <authorList>
            <person name="Klenk H.-P."/>
        </authorList>
    </citation>
    <scope>NUCLEOTIDE SEQUENCE [LARGE SCALE GENOMIC DNA]</scope>
    <source>
        <strain evidence="7 8">DSM 13057</strain>
    </source>
</reference>
<evidence type="ECO:0000313" key="8">
    <source>
        <dbReference type="Proteomes" id="UP000776164"/>
    </source>
</evidence>
<keyword evidence="1" id="KW-1003">Cell membrane</keyword>
<organism evidence="7 8">
    <name type="scientific">Subtercola frigoramans</name>
    <dbReference type="NCBI Taxonomy" id="120298"/>
    <lineage>
        <taxon>Bacteria</taxon>
        <taxon>Bacillati</taxon>
        <taxon>Actinomycetota</taxon>
        <taxon>Actinomycetes</taxon>
        <taxon>Micrococcales</taxon>
        <taxon>Microbacteriaceae</taxon>
        <taxon>Subtercola</taxon>
    </lineage>
</organism>
<dbReference type="Gene3D" id="3.40.190.10">
    <property type="entry name" value="Periplasmic binding protein-like II"/>
    <property type="match status" value="3"/>
</dbReference>
<protein>
    <submittedName>
        <fullName evidence="7">Multiple sugar transport system substrate-binding protein</fullName>
    </submittedName>
</protein>
<dbReference type="SUPFAM" id="SSF53850">
    <property type="entry name" value="Periplasmic binding protein-like II"/>
    <property type="match status" value="1"/>
</dbReference>
<evidence type="ECO:0000256" key="1">
    <source>
        <dbReference type="ARBA" id="ARBA00022475"/>
    </source>
</evidence>
<keyword evidence="3 6" id="KW-0472">Membrane</keyword>